<organism evidence="1 2">
    <name type="scientific">Paracoccus amoyensis</name>
    <dbReference type="NCBI Taxonomy" id="2760093"/>
    <lineage>
        <taxon>Bacteria</taxon>
        <taxon>Pseudomonadati</taxon>
        <taxon>Pseudomonadota</taxon>
        <taxon>Alphaproteobacteria</taxon>
        <taxon>Rhodobacterales</taxon>
        <taxon>Paracoccaceae</taxon>
        <taxon>Paracoccus</taxon>
    </lineage>
</organism>
<protein>
    <submittedName>
        <fullName evidence="1">Uncharacterized protein</fullName>
    </submittedName>
</protein>
<evidence type="ECO:0000313" key="2">
    <source>
        <dbReference type="Proteomes" id="UP000608594"/>
    </source>
</evidence>
<reference evidence="1" key="1">
    <citation type="submission" date="2020-08" db="EMBL/GenBank/DDBJ databases">
        <title>Paracoccus amoyensis sp. nov., isolated from the surface seawater at coast of Xiamen, Fujian.</title>
        <authorList>
            <person name="Lyu L."/>
        </authorList>
    </citation>
    <scope>NUCLEOTIDE SEQUENCE</scope>
    <source>
        <strain evidence="1">11-3</strain>
    </source>
</reference>
<dbReference type="Proteomes" id="UP000608594">
    <property type="component" value="Unassembled WGS sequence"/>
</dbReference>
<gene>
    <name evidence="1" type="ORF">H4P12_14090</name>
</gene>
<proteinExistence type="predicted"/>
<evidence type="ECO:0000313" key="1">
    <source>
        <dbReference type="EMBL" id="MBC9247807.1"/>
    </source>
</evidence>
<comment type="caution">
    <text evidence="1">The sequence shown here is derived from an EMBL/GenBank/DDBJ whole genome shotgun (WGS) entry which is preliminary data.</text>
</comment>
<name>A0A926J6Z7_9RHOB</name>
<accession>A0A926J6Z7</accession>
<dbReference type="AlphaFoldDB" id="A0A926J6Z7"/>
<keyword evidence="2" id="KW-1185">Reference proteome</keyword>
<dbReference type="EMBL" id="JACOQL010000004">
    <property type="protein sequence ID" value="MBC9247807.1"/>
    <property type="molecule type" value="Genomic_DNA"/>
</dbReference>
<sequence>MTQNKKQVGGPQNMQIASPIPAAYLTDATRMWWRSFGPRRLQRRLPSVCPAHGVAAIDGRGELAGIMGLRDSDGGFLLTQSLAVRWLYRAAPPTGDLVIDGIVTRNRRAAPGAHFWSKVWPARNRPTAPD</sequence>
<dbReference type="RefSeq" id="WP_187794303.1">
    <property type="nucleotide sequence ID" value="NZ_JACOQL010000004.1"/>
</dbReference>